<sequence length="336" mass="38008">MTTTTSSDTSAPSSIVLQSMESAKSIDSSVGVTSMSEGSHYSQISVQKQKRGFKQAWSFSSLRKKENGEKNPFKWLCRRSDASIRHSTSELKLEQQGKLEEEQSHGLKRQTLPPQTIPFNLGPVIVQRMERLEEKIDIISSGLFFASRNTTNSTNLKTGNLMPDETPQNTYPPPQTNLDMKNHLKILTAEITHLTKSNNNLSSCIDALGSSGLIDLLEILSCSLERLHAAVTSLREEQKQCQQQQAINPNRRHETQLDLQMELIQRLGFLLGQREEQLKHERKLNQSYRRSIEGLEEMIRALEEEWERAMPVMAQSGYVHVEGLADCIRKLSTNGE</sequence>
<dbReference type="EMBL" id="MIKG01000009">
    <property type="protein sequence ID" value="RAO69240.1"/>
    <property type="molecule type" value="Genomic_DNA"/>
</dbReference>
<evidence type="ECO:0000313" key="4">
    <source>
        <dbReference type="Proteomes" id="UP000249363"/>
    </source>
</evidence>
<feature type="region of interest" description="Disordered" evidence="2">
    <location>
        <begin position="1"/>
        <end position="20"/>
    </location>
</feature>
<dbReference type="Proteomes" id="UP000249363">
    <property type="component" value="Unassembled WGS sequence"/>
</dbReference>
<comment type="caution">
    <text evidence="3">The sequence shown here is derived from an EMBL/GenBank/DDBJ whole genome shotgun (WGS) entry which is preliminary data.</text>
</comment>
<dbReference type="AlphaFoldDB" id="A0A364L0B6"/>
<feature type="region of interest" description="Disordered" evidence="2">
    <location>
        <begin position="87"/>
        <end position="114"/>
    </location>
</feature>
<feature type="compositionally biased region" description="Polar residues" evidence="2">
    <location>
        <begin position="26"/>
        <end position="47"/>
    </location>
</feature>
<protein>
    <submittedName>
        <fullName evidence="3">Uncharacterized protein</fullName>
    </submittedName>
</protein>
<keyword evidence="1" id="KW-0175">Coiled coil</keyword>
<evidence type="ECO:0000256" key="2">
    <source>
        <dbReference type="SAM" id="MobiDB-lite"/>
    </source>
</evidence>
<evidence type="ECO:0000313" key="3">
    <source>
        <dbReference type="EMBL" id="RAO69240.1"/>
    </source>
</evidence>
<organism evidence="3 4">
    <name type="scientific">Talaromyces amestolkiae</name>
    <dbReference type="NCBI Taxonomy" id="1196081"/>
    <lineage>
        <taxon>Eukaryota</taxon>
        <taxon>Fungi</taxon>
        <taxon>Dikarya</taxon>
        <taxon>Ascomycota</taxon>
        <taxon>Pezizomycotina</taxon>
        <taxon>Eurotiomycetes</taxon>
        <taxon>Eurotiomycetidae</taxon>
        <taxon>Eurotiales</taxon>
        <taxon>Trichocomaceae</taxon>
        <taxon>Talaromyces</taxon>
        <taxon>Talaromyces sect. Talaromyces</taxon>
    </lineage>
</organism>
<accession>A0A364L0B6</accession>
<proteinExistence type="predicted"/>
<dbReference type="OrthoDB" id="4227381at2759"/>
<dbReference type="RefSeq" id="XP_040733756.1">
    <property type="nucleotide sequence ID" value="XM_040877708.1"/>
</dbReference>
<name>A0A364L0B6_TALAM</name>
<feature type="compositionally biased region" description="Basic and acidic residues" evidence="2">
    <location>
        <begin position="87"/>
        <end position="105"/>
    </location>
</feature>
<gene>
    <name evidence="3" type="ORF">BHQ10_005252</name>
</gene>
<feature type="compositionally biased region" description="Low complexity" evidence="2">
    <location>
        <begin position="1"/>
        <end position="14"/>
    </location>
</feature>
<evidence type="ECO:0000256" key="1">
    <source>
        <dbReference type="SAM" id="Coils"/>
    </source>
</evidence>
<keyword evidence="4" id="KW-1185">Reference proteome</keyword>
<feature type="coiled-coil region" evidence="1">
    <location>
        <begin position="278"/>
        <end position="305"/>
    </location>
</feature>
<reference evidence="3 4" key="1">
    <citation type="journal article" date="2017" name="Biotechnol. Biofuels">
        <title>Differential beta-glucosidase expression as a function of carbon source availability in Talaromyces amestolkiae: a genomic and proteomic approach.</title>
        <authorList>
            <person name="de Eugenio L.I."/>
            <person name="Mendez-Liter J.A."/>
            <person name="Nieto-Dominguez M."/>
            <person name="Alonso L."/>
            <person name="Gil-Munoz J."/>
            <person name="Barriuso J."/>
            <person name="Prieto A."/>
            <person name="Martinez M.J."/>
        </authorList>
    </citation>
    <scope>NUCLEOTIDE SEQUENCE [LARGE SCALE GENOMIC DNA]</scope>
    <source>
        <strain evidence="3 4">CIB</strain>
    </source>
</reference>
<dbReference type="GeneID" id="63794468"/>
<feature type="region of interest" description="Disordered" evidence="2">
    <location>
        <begin position="26"/>
        <end position="48"/>
    </location>
</feature>